<name>A0A5B7IM10_PORTR</name>
<comment type="caution">
    <text evidence="1">The sequence shown here is derived from an EMBL/GenBank/DDBJ whole genome shotgun (WGS) entry which is preliminary data.</text>
</comment>
<dbReference type="AlphaFoldDB" id="A0A5B7IM10"/>
<evidence type="ECO:0000313" key="2">
    <source>
        <dbReference type="Proteomes" id="UP000324222"/>
    </source>
</evidence>
<gene>
    <name evidence="1" type="ORF">E2C01_077399</name>
</gene>
<sequence>MQILFPRSTSLSCRILPSSPTSFLTPNGPALPPHGASLTPSSLSSQAAFAPAVTDKTPTEIYELKKCFSCLHIASPSSRPPLSCILFLLPGREGGCY</sequence>
<proteinExistence type="predicted"/>
<dbReference type="Proteomes" id="UP000324222">
    <property type="component" value="Unassembled WGS sequence"/>
</dbReference>
<reference evidence="1 2" key="1">
    <citation type="submission" date="2019-05" db="EMBL/GenBank/DDBJ databases">
        <title>Another draft genome of Portunus trituberculatus and its Hox gene families provides insights of decapod evolution.</title>
        <authorList>
            <person name="Jeong J.-H."/>
            <person name="Song I."/>
            <person name="Kim S."/>
            <person name="Choi T."/>
            <person name="Kim D."/>
            <person name="Ryu S."/>
            <person name="Kim W."/>
        </authorList>
    </citation>
    <scope>NUCLEOTIDE SEQUENCE [LARGE SCALE GENOMIC DNA]</scope>
    <source>
        <tissue evidence="1">Muscle</tissue>
    </source>
</reference>
<organism evidence="1 2">
    <name type="scientific">Portunus trituberculatus</name>
    <name type="common">Swimming crab</name>
    <name type="synonym">Neptunus trituberculatus</name>
    <dbReference type="NCBI Taxonomy" id="210409"/>
    <lineage>
        <taxon>Eukaryota</taxon>
        <taxon>Metazoa</taxon>
        <taxon>Ecdysozoa</taxon>
        <taxon>Arthropoda</taxon>
        <taxon>Crustacea</taxon>
        <taxon>Multicrustacea</taxon>
        <taxon>Malacostraca</taxon>
        <taxon>Eumalacostraca</taxon>
        <taxon>Eucarida</taxon>
        <taxon>Decapoda</taxon>
        <taxon>Pleocyemata</taxon>
        <taxon>Brachyura</taxon>
        <taxon>Eubrachyura</taxon>
        <taxon>Portunoidea</taxon>
        <taxon>Portunidae</taxon>
        <taxon>Portuninae</taxon>
        <taxon>Portunus</taxon>
    </lineage>
</organism>
<keyword evidence="2" id="KW-1185">Reference proteome</keyword>
<dbReference type="EMBL" id="VSRR010060526">
    <property type="protein sequence ID" value="MPC82717.1"/>
    <property type="molecule type" value="Genomic_DNA"/>
</dbReference>
<accession>A0A5B7IM10</accession>
<evidence type="ECO:0000313" key="1">
    <source>
        <dbReference type="EMBL" id="MPC82717.1"/>
    </source>
</evidence>
<protein>
    <submittedName>
        <fullName evidence="1">Uncharacterized protein</fullName>
    </submittedName>
</protein>